<dbReference type="PANTHER" id="PTHR44846">
    <property type="entry name" value="MANNOSYL-D-GLYCERATE TRANSPORT/METABOLISM SYSTEM REPRESSOR MNGR-RELATED"/>
    <property type="match status" value="1"/>
</dbReference>
<dbReference type="GO" id="GO:0003677">
    <property type="term" value="F:DNA binding"/>
    <property type="evidence" value="ECO:0007669"/>
    <property type="project" value="UniProtKB-KW"/>
</dbReference>
<keyword evidence="6" id="KW-1185">Reference proteome</keyword>
<accession>A0A1P8UB86</accession>
<evidence type="ECO:0000313" key="6">
    <source>
        <dbReference type="Proteomes" id="UP000187185"/>
    </source>
</evidence>
<keyword evidence="1" id="KW-0805">Transcription regulation</keyword>
<dbReference type="SUPFAM" id="SSF46785">
    <property type="entry name" value="Winged helix' DNA-binding domain"/>
    <property type="match status" value="1"/>
</dbReference>
<evidence type="ECO:0000256" key="2">
    <source>
        <dbReference type="ARBA" id="ARBA00023125"/>
    </source>
</evidence>
<dbReference type="CDD" id="cd07377">
    <property type="entry name" value="WHTH_GntR"/>
    <property type="match status" value="1"/>
</dbReference>
<keyword evidence="3" id="KW-0804">Transcription</keyword>
<dbReference type="AlphaFoldDB" id="A0A1P8UB86"/>
<dbReference type="OrthoDB" id="7363114at2"/>
<protein>
    <submittedName>
        <fullName evidence="5">GntR family transcriptional regulator</fullName>
    </submittedName>
</protein>
<dbReference type="PROSITE" id="PS50949">
    <property type="entry name" value="HTH_GNTR"/>
    <property type="match status" value="1"/>
</dbReference>
<dbReference type="SMART" id="SM00866">
    <property type="entry name" value="UTRA"/>
    <property type="match status" value="1"/>
</dbReference>
<dbReference type="InterPro" id="IPR036388">
    <property type="entry name" value="WH-like_DNA-bd_sf"/>
</dbReference>
<dbReference type="Gene3D" id="1.10.10.10">
    <property type="entry name" value="Winged helix-like DNA-binding domain superfamily/Winged helix DNA-binding domain"/>
    <property type="match status" value="1"/>
</dbReference>
<dbReference type="Pfam" id="PF07702">
    <property type="entry name" value="UTRA"/>
    <property type="match status" value="1"/>
</dbReference>
<evidence type="ECO:0000259" key="4">
    <source>
        <dbReference type="PROSITE" id="PS50949"/>
    </source>
</evidence>
<dbReference type="Pfam" id="PF00392">
    <property type="entry name" value="GntR"/>
    <property type="match status" value="1"/>
</dbReference>
<sequence length="245" mass="27010">MPNQRPPRKASTAERLRHSIEALIRSDDLAPGDQMPTEQVLSERLGFSRSTVREALRLLEQDGLLRAEQGRGRFVSGAGALRVERPVTKYESITEMLEGLGYRVTSAVLEVGESIATAEEAQALQLEEGDPVLRLVRLRCGDDIPLVFSVNVIPRDCLPGPVGHRDWSGSLSRALEAHGRTIVSSVARISAVDVPAEYGERFSLSQYDPWLLATETCITTDGSPVVYAQEYHRGSEIAFNVLRRS</sequence>
<dbReference type="GO" id="GO:0003700">
    <property type="term" value="F:DNA-binding transcription factor activity"/>
    <property type="evidence" value="ECO:0007669"/>
    <property type="project" value="InterPro"/>
</dbReference>
<proteinExistence type="predicted"/>
<organism evidence="5 6">
    <name type="scientific">Microbacterium aurum</name>
    <dbReference type="NCBI Taxonomy" id="36805"/>
    <lineage>
        <taxon>Bacteria</taxon>
        <taxon>Bacillati</taxon>
        <taxon>Actinomycetota</taxon>
        <taxon>Actinomycetes</taxon>
        <taxon>Micrococcales</taxon>
        <taxon>Microbacteriaceae</taxon>
        <taxon>Microbacterium</taxon>
    </lineage>
</organism>
<dbReference type="InterPro" id="IPR036390">
    <property type="entry name" value="WH_DNA-bd_sf"/>
</dbReference>
<dbReference type="EMBL" id="CP018762">
    <property type="protein sequence ID" value="APZ35382.1"/>
    <property type="molecule type" value="Genomic_DNA"/>
</dbReference>
<reference evidence="5 6" key="1">
    <citation type="submission" date="2016-12" db="EMBL/GenBank/DDBJ databases">
        <title>Complete genome sequence of Microbacterium aurum KACC 15219.</title>
        <authorList>
            <person name="Jung Y."/>
            <person name="Shin J.-H."/>
            <person name="Lee Y.-J."/>
            <person name="Yi H."/>
            <person name="Bahn Y.-S."/>
            <person name="Kim J.F."/>
            <person name="Lee D.-W."/>
        </authorList>
    </citation>
    <scope>NUCLEOTIDE SEQUENCE [LARGE SCALE GENOMIC DNA]</scope>
    <source>
        <strain evidence="5 6">KACC 15219</strain>
    </source>
</reference>
<dbReference type="InterPro" id="IPR011663">
    <property type="entry name" value="UTRA"/>
</dbReference>
<dbReference type="SMART" id="SM00345">
    <property type="entry name" value="HTH_GNTR"/>
    <property type="match status" value="1"/>
</dbReference>
<evidence type="ECO:0000256" key="3">
    <source>
        <dbReference type="ARBA" id="ARBA00023163"/>
    </source>
</evidence>
<dbReference type="InterPro" id="IPR000524">
    <property type="entry name" value="Tscrpt_reg_HTH_GntR"/>
</dbReference>
<dbReference type="RefSeq" id="WP_076691751.1">
    <property type="nucleotide sequence ID" value="NZ_CP018762.1"/>
</dbReference>
<keyword evidence="2" id="KW-0238">DNA-binding</keyword>
<dbReference type="PANTHER" id="PTHR44846:SF1">
    <property type="entry name" value="MANNOSYL-D-GLYCERATE TRANSPORT_METABOLISM SYSTEM REPRESSOR MNGR-RELATED"/>
    <property type="match status" value="1"/>
</dbReference>
<dbReference type="KEGG" id="maur:BOH66_14860"/>
<dbReference type="Gene3D" id="3.40.1410.10">
    <property type="entry name" value="Chorismate lyase-like"/>
    <property type="match status" value="1"/>
</dbReference>
<dbReference type="GO" id="GO:0045892">
    <property type="term" value="P:negative regulation of DNA-templated transcription"/>
    <property type="evidence" value="ECO:0007669"/>
    <property type="project" value="TreeGrafter"/>
</dbReference>
<feature type="domain" description="HTH gntR-type" evidence="4">
    <location>
        <begin position="10"/>
        <end position="78"/>
    </location>
</feature>
<dbReference type="InterPro" id="IPR028978">
    <property type="entry name" value="Chorismate_lyase_/UTRA_dom_sf"/>
</dbReference>
<dbReference type="PRINTS" id="PR00035">
    <property type="entry name" value="HTHGNTR"/>
</dbReference>
<dbReference type="InterPro" id="IPR050679">
    <property type="entry name" value="Bact_HTH_transcr_reg"/>
</dbReference>
<evidence type="ECO:0000313" key="5">
    <source>
        <dbReference type="EMBL" id="APZ35382.1"/>
    </source>
</evidence>
<evidence type="ECO:0000256" key="1">
    <source>
        <dbReference type="ARBA" id="ARBA00023015"/>
    </source>
</evidence>
<gene>
    <name evidence="5" type="ORF">BOH66_14860</name>
</gene>
<dbReference type="STRING" id="36805.BOH66_14860"/>
<dbReference type="SUPFAM" id="SSF64288">
    <property type="entry name" value="Chorismate lyase-like"/>
    <property type="match status" value="1"/>
</dbReference>
<dbReference type="Proteomes" id="UP000187185">
    <property type="component" value="Chromosome"/>
</dbReference>
<name>A0A1P8UB86_9MICO</name>